<evidence type="ECO:0000313" key="3">
    <source>
        <dbReference type="Proteomes" id="UP001187343"/>
    </source>
</evidence>
<protein>
    <submittedName>
        <fullName evidence="2">Uncharacterized protein</fullName>
    </submittedName>
</protein>
<dbReference type="AlphaFoldDB" id="A0AA88PH05"/>
<feature type="transmembrane region" description="Helical" evidence="1">
    <location>
        <begin position="14"/>
        <end position="35"/>
    </location>
</feature>
<organism evidence="2 3">
    <name type="scientific">Cirrhinus molitorella</name>
    <name type="common">mud carp</name>
    <dbReference type="NCBI Taxonomy" id="172907"/>
    <lineage>
        <taxon>Eukaryota</taxon>
        <taxon>Metazoa</taxon>
        <taxon>Chordata</taxon>
        <taxon>Craniata</taxon>
        <taxon>Vertebrata</taxon>
        <taxon>Euteleostomi</taxon>
        <taxon>Actinopterygii</taxon>
        <taxon>Neopterygii</taxon>
        <taxon>Teleostei</taxon>
        <taxon>Ostariophysi</taxon>
        <taxon>Cypriniformes</taxon>
        <taxon>Cyprinidae</taxon>
        <taxon>Labeoninae</taxon>
        <taxon>Labeonini</taxon>
        <taxon>Cirrhinus</taxon>
    </lineage>
</organism>
<reference evidence="2" key="1">
    <citation type="submission" date="2023-08" db="EMBL/GenBank/DDBJ databases">
        <title>Chromosome-level Genome Assembly of mud carp (Cirrhinus molitorella).</title>
        <authorList>
            <person name="Liu H."/>
        </authorList>
    </citation>
    <scope>NUCLEOTIDE SEQUENCE</scope>
    <source>
        <strain evidence="2">Prfri</strain>
        <tissue evidence="2">Muscle</tissue>
    </source>
</reference>
<keyword evidence="1" id="KW-0472">Membrane</keyword>
<dbReference type="EMBL" id="JAUYZG010000021">
    <property type="protein sequence ID" value="KAK2874006.1"/>
    <property type="molecule type" value="Genomic_DNA"/>
</dbReference>
<gene>
    <name evidence="2" type="ORF">Q8A67_021159</name>
</gene>
<proteinExistence type="predicted"/>
<keyword evidence="1" id="KW-0812">Transmembrane</keyword>
<evidence type="ECO:0000256" key="1">
    <source>
        <dbReference type="SAM" id="Phobius"/>
    </source>
</evidence>
<sequence length="72" mass="8153">MNYKTGVHVSFRPIFIFLVEVCGLLGHGALLYCILQFCLSQSKADHTRAKWMSLNSSEVFHTLKQIILEPNG</sequence>
<comment type="caution">
    <text evidence="2">The sequence shown here is derived from an EMBL/GenBank/DDBJ whole genome shotgun (WGS) entry which is preliminary data.</text>
</comment>
<keyword evidence="3" id="KW-1185">Reference proteome</keyword>
<name>A0AA88PH05_9TELE</name>
<keyword evidence="1" id="KW-1133">Transmembrane helix</keyword>
<accession>A0AA88PH05</accession>
<evidence type="ECO:0000313" key="2">
    <source>
        <dbReference type="EMBL" id="KAK2874006.1"/>
    </source>
</evidence>
<dbReference type="Proteomes" id="UP001187343">
    <property type="component" value="Unassembled WGS sequence"/>
</dbReference>